<dbReference type="NCBIfam" id="TIGR00398">
    <property type="entry name" value="metG"/>
    <property type="match status" value="1"/>
</dbReference>
<name>A0A642ULC2_DIURU</name>
<keyword evidence="4 10" id="KW-0547">Nucleotide-binding</keyword>
<evidence type="ECO:0000259" key="11">
    <source>
        <dbReference type="Pfam" id="PF09334"/>
    </source>
</evidence>
<accession>A0A642ULC2</accession>
<keyword evidence="6 10" id="KW-0648">Protein biosynthesis</keyword>
<evidence type="ECO:0000256" key="2">
    <source>
        <dbReference type="ARBA" id="ARBA00012838"/>
    </source>
</evidence>
<keyword evidence="13" id="KW-1185">Reference proteome</keyword>
<proteinExistence type="inferred from homology"/>
<dbReference type="AlphaFoldDB" id="A0A642ULC2"/>
<dbReference type="OrthoDB" id="24670at2759"/>
<comment type="caution">
    <text evidence="12">The sequence shown here is derived from an EMBL/GenBank/DDBJ whole genome shotgun (WGS) entry which is preliminary data.</text>
</comment>
<protein>
    <recommendedName>
        <fullName evidence="8">Methionine--tRNA ligase, mitochondrial</fullName>
        <ecNumber evidence="2">6.1.1.10</ecNumber>
    </recommendedName>
    <alternativeName>
        <fullName evidence="9">Methionyl-tRNA synthetase</fullName>
    </alternativeName>
</protein>
<evidence type="ECO:0000256" key="6">
    <source>
        <dbReference type="ARBA" id="ARBA00022917"/>
    </source>
</evidence>
<evidence type="ECO:0000256" key="10">
    <source>
        <dbReference type="RuleBase" id="RU363039"/>
    </source>
</evidence>
<dbReference type="InterPro" id="IPR015413">
    <property type="entry name" value="Methionyl/Leucyl_tRNA_Synth"/>
</dbReference>
<keyword evidence="7 10" id="KW-0030">Aminoacyl-tRNA synthetase</keyword>
<dbReference type="PANTHER" id="PTHR43326:SF1">
    <property type="entry name" value="METHIONINE--TRNA LIGASE, MITOCHONDRIAL"/>
    <property type="match status" value="1"/>
</dbReference>
<dbReference type="SUPFAM" id="SSF47323">
    <property type="entry name" value="Anticodon-binding domain of a subclass of class I aminoacyl-tRNA synthetases"/>
    <property type="match status" value="1"/>
</dbReference>
<evidence type="ECO:0000256" key="3">
    <source>
        <dbReference type="ARBA" id="ARBA00022598"/>
    </source>
</evidence>
<dbReference type="Gene3D" id="3.40.50.620">
    <property type="entry name" value="HUPs"/>
    <property type="match status" value="1"/>
</dbReference>
<evidence type="ECO:0000256" key="5">
    <source>
        <dbReference type="ARBA" id="ARBA00022840"/>
    </source>
</evidence>
<dbReference type="GO" id="GO:0004825">
    <property type="term" value="F:methionine-tRNA ligase activity"/>
    <property type="evidence" value="ECO:0007669"/>
    <property type="project" value="UniProtKB-EC"/>
</dbReference>
<organism evidence="12 13">
    <name type="scientific">Diutina rugosa</name>
    <name type="common">Yeast</name>
    <name type="synonym">Candida rugosa</name>
    <dbReference type="NCBI Taxonomy" id="5481"/>
    <lineage>
        <taxon>Eukaryota</taxon>
        <taxon>Fungi</taxon>
        <taxon>Dikarya</taxon>
        <taxon>Ascomycota</taxon>
        <taxon>Saccharomycotina</taxon>
        <taxon>Pichiomycetes</taxon>
        <taxon>Debaryomycetaceae</taxon>
        <taxon>Diutina</taxon>
    </lineage>
</organism>
<dbReference type="EMBL" id="SWFT01000155">
    <property type="protein sequence ID" value="KAA8897539.1"/>
    <property type="molecule type" value="Genomic_DNA"/>
</dbReference>
<evidence type="ECO:0000256" key="4">
    <source>
        <dbReference type="ARBA" id="ARBA00022741"/>
    </source>
</evidence>
<evidence type="ECO:0000256" key="9">
    <source>
        <dbReference type="ARBA" id="ARBA00030904"/>
    </source>
</evidence>
<dbReference type="InterPro" id="IPR009080">
    <property type="entry name" value="tRNAsynth_Ia_anticodon-bd"/>
</dbReference>
<dbReference type="EC" id="6.1.1.10" evidence="2"/>
<keyword evidence="5 10" id="KW-0067">ATP-binding</keyword>
<dbReference type="GO" id="GO:0006431">
    <property type="term" value="P:methionyl-tRNA aminoacylation"/>
    <property type="evidence" value="ECO:0007669"/>
    <property type="project" value="InterPro"/>
</dbReference>
<feature type="domain" description="Methionyl/Leucyl tRNA synthetase" evidence="11">
    <location>
        <begin position="161"/>
        <end position="370"/>
    </location>
</feature>
<dbReference type="Gene3D" id="2.170.220.10">
    <property type="match status" value="1"/>
</dbReference>
<dbReference type="OMA" id="TFIVCEP"/>
<dbReference type="FunFam" id="2.170.220.10:FF:000002">
    <property type="entry name" value="Methionine--tRNA ligase"/>
    <property type="match status" value="1"/>
</dbReference>
<dbReference type="Pfam" id="PF09334">
    <property type="entry name" value="tRNA-synt_1g"/>
    <property type="match status" value="2"/>
</dbReference>
<dbReference type="InterPro" id="IPR023457">
    <property type="entry name" value="Met-tRNA_synth_2"/>
</dbReference>
<reference evidence="12 13" key="1">
    <citation type="submission" date="2019-07" db="EMBL/GenBank/DDBJ databases">
        <title>Genome assembly of two rare yeast pathogens: Diutina rugosa and Trichomonascus ciferrii.</title>
        <authorList>
            <person name="Mixao V."/>
            <person name="Saus E."/>
            <person name="Hansen A."/>
            <person name="Lass-Flor C."/>
            <person name="Gabaldon T."/>
        </authorList>
    </citation>
    <scope>NUCLEOTIDE SEQUENCE [LARGE SCALE GENOMIC DNA]</scope>
    <source>
        <strain evidence="12 13">CBS 613</strain>
    </source>
</reference>
<dbReference type="GeneID" id="54783789"/>
<dbReference type="GO" id="GO:0005524">
    <property type="term" value="F:ATP binding"/>
    <property type="evidence" value="ECO:0007669"/>
    <property type="project" value="UniProtKB-KW"/>
</dbReference>
<comment type="similarity">
    <text evidence="1 10">Belongs to the class-I aminoacyl-tRNA synthetase family.</text>
</comment>
<evidence type="ECO:0000256" key="1">
    <source>
        <dbReference type="ARBA" id="ARBA00005594"/>
    </source>
</evidence>
<evidence type="ECO:0000313" key="12">
    <source>
        <dbReference type="EMBL" id="KAA8897539.1"/>
    </source>
</evidence>
<sequence>MLRGWRGYATKPFYITTPIFYVNAKPHLGHLYSMLMADTRHRWARLTGPSFMLTGTDEHGLKIQTVAESKGIDPKLLCDQVSQNFRDLATKLNVDYSRFIRTTDPDHIQAVTHFWQTVADKGWLYQGQHAGWYSVSDETFFPETQIEQGPDGTMISKETRNPVIYQEETNWFFKLGAFQQQLIDHLEAHPEFIVPESKYTQILRELKSEKLEDLSVSRPASRLKWGIPVPGDPTQKIYVWFDALVNYITACGYPNLGSTGAQWPATHIVGKDIVRFHTIYWPIFLMAANVPLPNQVVVHAHWLSEGFKMSKSLGNVVDPIDTYEYYGEDSLRLFLTEYTNIDADSNFSEQAFVDTRDMLIGKYANLITRVGGKKFDIAASVNDFADGKFDDIESRIGARSPERAEEIITLSNELRQSVDSLYEAMDPHMTSFNPKRALHEWWQVLDRANLLFQLGEPWAIKDDATLKNYYTFMAAETGRVASLVVTPIIPRLAGAMLDRLAVTSRDIGAAKFGGDLGFGAGANNPKLHPLPIVRVPKRESQETQ</sequence>
<dbReference type="CDD" id="cd00814">
    <property type="entry name" value="MetRS_core"/>
    <property type="match status" value="1"/>
</dbReference>
<dbReference type="PRINTS" id="PR01041">
    <property type="entry name" value="TRNASYNTHMET"/>
</dbReference>
<gene>
    <name evidence="12" type="ORF">DIURU_005138</name>
</gene>
<dbReference type="PANTHER" id="PTHR43326">
    <property type="entry name" value="METHIONYL-TRNA SYNTHETASE"/>
    <property type="match status" value="1"/>
</dbReference>
<dbReference type="Gene3D" id="1.10.730.10">
    <property type="entry name" value="Isoleucyl-tRNA Synthetase, Domain 1"/>
    <property type="match status" value="1"/>
</dbReference>
<feature type="domain" description="Methionyl/Leucyl tRNA synthetase" evidence="11">
    <location>
        <begin position="14"/>
        <end position="147"/>
    </location>
</feature>
<evidence type="ECO:0000256" key="7">
    <source>
        <dbReference type="ARBA" id="ARBA00023146"/>
    </source>
</evidence>
<dbReference type="InterPro" id="IPR033911">
    <property type="entry name" value="MetRS_core"/>
</dbReference>
<dbReference type="InterPro" id="IPR014729">
    <property type="entry name" value="Rossmann-like_a/b/a_fold"/>
</dbReference>
<dbReference type="InterPro" id="IPR014758">
    <property type="entry name" value="Met-tRNA_synth"/>
</dbReference>
<dbReference type="Proteomes" id="UP000449547">
    <property type="component" value="Unassembled WGS sequence"/>
</dbReference>
<dbReference type="RefSeq" id="XP_034010014.1">
    <property type="nucleotide sequence ID" value="XM_034158087.1"/>
</dbReference>
<dbReference type="VEuPathDB" id="FungiDB:DIURU_005138"/>
<evidence type="ECO:0000256" key="8">
    <source>
        <dbReference type="ARBA" id="ARBA00026124"/>
    </source>
</evidence>
<keyword evidence="3 10" id="KW-0436">Ligase</keyword>
<evidence type="ECO:0000313" key="13">
    <source>
        <dbReference type="Proteomes" id="UP000449547"/>
    </source>
</evidence>
<dbReference type="SUPFAM" id="SSF52374">
    <property type="entry name" value="Nucleotidylyl transferase"/>
    <property type="match status" value="1"/>
</dbReference>